<dbReference type="NCBIfam" id="NF006487">
    <property type="entry name" value="PRK08905.1"/>
    <property type="match status" value="1"/>
</dbReference>
<reference evidence="7 8" key="1">
    <citation type="submission" date="2020-08" db="EMBL/GenBank/DDBJ databases">
        <title>Genome sequence of Diaphorobacter ruginosibacter DSM 27467T.</title>
        <authorList>
            <person name="Hyun D.-W."/>
            <person name="Bae J.-W."/>
        </authorList>
    </citation>
    <scope>NUCLEOTIDE SEQUENCE [LARGE SCALE GENOMIC DNA]</scope>
    <source>
        <strain evidence="7 8">DSM 27467</strain>
    </source>
</reference>
<dbReference type="PIRSF" id="PIRSF026649">
    <property type="entry name" value="MsbB"/>
    <property type="match status" value="1"/>
</dbReference>
<keyword evidence="3" id="KW-0997">Cell inner membrane</keyword>
<keyword evidence="4 7" id="KW-0808">Transferase</keyword>
<gene>
    <name evidence="7" type="ORF">H9K76_03795</name>
</gene>
<dbReference type="KEGG" id="drg:H9K76_03795"/>
<dbReference type="Pfam" id="PF03279">
    <property type="entry name" value="Lip_A_acyltrans"/>
    <property type="match status" value="1"/>
</dbReference>
<evidence type="ECO:0000256" key="6">
    <source>
        <dbReference type="ARBA" id="ARBA00023315"/>
    </source>
</evidence>
<dbReference type="PANTHER" id="PTHR30606">
    <property type="entry name" value="LIPID A BIOSYNTHESIS LAUROYL ACYLTRANSFERASE"/>
    <property type="match status" value="1"/>
</dbReference>
<keyword evidence="2" id="KW-1003">Cell membrane</keyword>
<name>A0A7G9RQY4_9BURK</name>
<evidence type="ECO:0000313" key="7">
    <source>
        <dbReference type="EMBL" id="QNN58009.1"/>
    </source>
</evidence>
<dbReference type="GO" id="GO:0005886">
    <property type="term" value="C:plasma membrane"/>
    <property type="evidence" value="ECO:0007669"/>
    <property type="project" value="UniProtKB-SubCell"/>
</dbReference>
<proteinExistence type="predicted"/>
<dbReference type="GO" id="GO:0009247">
    <property type="term" value="P:glycolipid biosynthetic process"/>
    <property type="evidence" value="ECO:0007669"/>
    <property type="project" value="UniProtKB-ARBA"/>
</dbReference>
<evidence type="ECO:0000256" key="5">
    <source>
        <dbReference type="ARBA" id="ARBA00023136"/>
    </source>
</evidence>
<dbReference type="EMBL" id="CP060714">
    <property type="protein sequence ID" value="QNN58009.1"/>
    <property type="molecule type" value="Genomic_DNA"/>
</dbReference>
<dbReference type="PANTHER" id="PTHR30606:SF10">
    <property type="entry name" value="PHOSPHATIDYLINOSITOL MANNOSIDE ACYLTRANSFERASE"/>
    <property type="match status" value="1"/>
</dbReference>
<keyword evidence="8" id="KW-1185">Reference proteome</keyword>
<accession>A0A7G9RQY4</accession>
<evidence type="ECO:0000256" key="2">
    <source>
        <dbReference type="ARBA" id="ARBA00022475"/>
    </source>
</evidence>
<dbReference type="GO" id="GO:0016746">
    <property type="term" value="F:acyltransferase activity"/>
    <property type="evidence" value="ECO:0007669"/>
    <property type="project" value="UniProtKB-KW"/>
</dbReference>
<evidence type="ECO:0000313" key="8">
    <source>
        <dbReference type="Proteomes" id="UP000515811"/>
    </source>
</evidence>
<dbReference type="CDD" id="cd07984">
    <property type="entry name" value="LPLAT_LABLAT-like"/>
    <property type="match status" value="1"/>
</dbReference>
<sequence>MLSFFRLLSALPIGLLHSVGAAMGWVTFALSPTYRRRFVANARQAGYGFGAVSAAVGHAGRMVFEMPRIWLGKLPRCTMVNEEVALKAYARGKGILFLTPHIGCFELSVQDAARRWSSQHGDITVLYRPARQAWLAQILETARNRPGVQAVPTTLAGVRQMIKALRKGAAVGLLPDQVPPQGLGVWSPFFGRDAYTMTLAARLALQTGAAIIVARCERLSWGRGYVLYLEELATPLSPTLEIAVQEINAAMERTIRQCPEQYLWGYGRYKQPRVESPAAAGESAAEGQA</sequence>
<evidence type="ECO:0000256" key="3">
    <source>
        <dbReference type="ARBA" id="ARBA00022519"/>
    </source>
</evidence>
<dbReference type="RefSeq" id="WP_187598254.1">
    <property type="nucleotide sequence ID" value="NZ_CP060714.1"/>
</dbReference>
<organism evidence="7 8">
    <name type="scientific">Diaphorobacter ruginosibacter</name>
    <dbReference type="NCBI Taxonomy" id="1715720"/>
    <lineage>
        <taxon>Bacteria</taxon>
        <taxon>Pseudomonadati</taxon>
        <taxon>Pseudomonadota</taxon>
        <taxon>Betaproteobacteria</taxon>
        <taxon>Burkholderiales</taxon>
        <taxon>Comamonadaceae</taxon>
        <taxon>Diaphorobacter</taxon>
    </lineage>
</organism>
<evidence type="ECO:0000256" key="1">
    <source>
        <dbReference type="ARBA" id="ARBA00004533"/>
    </source>
</evidence>
<keyword evidence="5" id="KW-0472">Membrane</keyword>
<comment type="subcellular location">
    <subcellularLocation>
        <location evidence="1">Cell inner membrane</location>
    </subcellularLocation>
</comment>
<dbReference type="Proteomes" id="UP000515811">
    <property type="component" value="Chromosome"/>
</dbReference>
<protein>
    <submittedName>
        <fullName evidence="7">Lysophospholipid acyltransferase family protein</fullName>
    </submittedName>
</protein>
<evidence type="ECO:0000256" key="4">
    <source>
        <dbReference type="ARBA" id="ARBA00022679"/>
    </source>
</evidence>
<dbReference type="AlphaFoldDB" id="A0A7G9RQY4"/>
<keyword evidence="6 7" id="KW-0012">Acyltransferase</keyword>
<dbReference type="InterPro" id="IPR004960">
    <property type="entry name" value="LipA_acyltrans"/>
</dbReference>